<dbReference type="InterPro" id="IPR026341">
    <property type="entry name" value="T9SS_type_B"/>
</dbReference>
<dbReference type="NCBIfam" id="TIGR04131">
    <property type="entry name" value="Bac_Flav_CTERM"/>
    <property type="match status" value="1"/>
</dbReference>
<dbReference type="Proteomes" id="UP001214530">
    <property type="component" value="Chromosome"/>
</dbReference>
<reference evidence="2" key="1">
    <citation type="submission" date="2023-03" db="EMBL/GenBank/DDBJ databases">
        <title>Andean soil-derived lignocellulolytic bacterial consortium as a source of novel taxa and putative plastic-active enzymes.</title>
        <authorList>
            <person name="Diaz-Garcia L."/>
            <person name="Chuvochina M."/>
            <person name="Feuerriegel G."/>
            <person name="Bunk B."/>
            <person name="Sproer C."/>
            <person name="Streit W.R."/>
            <person name="Rodriguez L.M."/>
            <person name="Overmann J."/>
            <person name="Jimenez D.J."/>
        </authorList>
    </citation>
    <scope>NUCLEOTIDE SEQUENCE</scope>
    <source>
        <strain evidence="2">MAG 3858</strain>
    </source>
</reference>
<feature type="signal peptide" evidence="1">
    <location>
        <begin position="1"/>
        <end position="19"/>
    </location>
</feature>
<feature type="chain" id="PRO_5042523666" evidence="1">
    <location>
        <begin position="20"/>
        <end position="767"/>
    </location>
</feature>
<proteinExistence type="predicted"/>
<dbReference type="Pfam" id="PF13585">
    <property type="entry name" value="CHU_C"/>
    <property type="match status" value="1"/>
</dbReference>
<name>A0AAJ6B4Q7_9SPHI</name>
<accession>A0AAJ6B4Q7</accession>
<dbReference type="EMBL" id="CP119313">
    <property type="protein sequence ID" value="WEK17927.1"/>
    <property type="molecule type" value="Genomic_DNA"/>
</dbReference>
<dbReference type="InterPro" id="IPR036322">
    <property type="entry name" value="WD40_repeat_dom_sf"/>
</dbReference>
<evidence type="ECO:0000313" key="3">
    <source>
        <dbReference type="Proteomes" id="UP001214530"/>
    </source>
</evidence>
<dbReference type="SUPFAM" id="SSF50978">
    <property type="entry name" value="WD40 repeat-like"/>
    <property type="match status" value="1"/>
</dbReference>
<protein>
    <submittedName>
        <fullName evidence="2">Gliding motility-associated C-terminal domain-containing protein</fullName>
    </submittedName>
</protein>
<evidence type="ECO:0000256" key="1">
    <source>
        <dbReference type="SAM" id="SignalP"/>
    </source>
</evidence>
<keyword evidence="1" id="KW-0732">Signal</keyword>
<sequence>MKWLSILFAITFLPLLSQAQGENNIWTFASYPTGNNTVLNFNAGSPFFSTIPSAFDLMGYGATVCSPNGTLRFYVRLSNYNSLAPAVMNIYLPSGIPVTGSNLTCSVDNEWCMPVVIPHPTNPDQYYIFYGYNKGLLYSLLDMSLNNGNGGIVNGHKDVVISPYGTVVSQKMTAIKACSGVWLVIRSRIANEYYSFIVDRNGLHPEKVISTIGNFSLQDYNQIAFGYLKASPTGNNIAISNWKGIELYDFEKCSGKLKNAKVLEMTGNSEINSYTLANHERYNGICFSPDGTKLYASQNYRSQSITTGLSAGKLFQYDLSLVSTPAIIASKTLIITNPPSMMENGLTCSLVAPNPLGEIKQGSDGKLYVDNGSYTCLNPSNIPVGFNPGPAFHVISLPNISGLACQPQLNNNILNDYLGNMGGSFFGSALGGTSFLPQDIVVSTNTVDTIQGNVYNYTVCFSDSLVLVADTNGSCHQWDNSLSDIKRTVFHTGTYHVSYFKDCNYATDTFYVKMVHTPTVETHESCPGMHMGIAIASIETNTSTLNYIWRAEDGSILKSFTGNDGDTLRGLDPGNYLLQITTSTGCDTTIHFEILPLPKPEVIASPADTMIRYGDSILLHAEGALLYTWWPTSSLDTASKADPISRPLKPVLLYVVGINEYGCMDTTEVNINIDFTMPDFAPNAFSPNGDGINDVFNISNITYQKVVQFKVFNRYGQMIFSTLDGHKGWNGTQNGRDCDMGSYYYLIELDYPNGLRKLYKGDINLIR</sequence>
<gene>
    <name evidence="2" type="ORF">P0Y49_14080</name>
</gene>
<organism evidence="2 3">
    <name type="scientific">Candidatus Pedobacter colombiensis</name>
    <dbReference type="NCBI Taxonomy" id="3121371"/>
    <lineage>
        <taxon>Bacteria</taxon>
        <taxon>Pseudomonadati</taxon>
        <taxon>Bacteroidota</taxon>
        <taxon>Sphingobacteriia</taxon>
        <taxon>Sphingobacteriales</taxon>
        <taxon>Sphingobacteriaceae</taxon>
        <taxon>Pedobacter</taxon>
    </lineage>
</organism>
<evidence type="ECO:0000313" key="2">
    <source>
        <dbReference type="EMBL" id="WEK17927.1"/>
    </source>
</evidence>
<dbReference type="AlphaFoldDB" id="A0AAJ6B4Q7"/>